<dbReference type="Gene3D" id="3.40.30.10">
    <property type="entry name" value="Glutaredoxin"/>
    <property type="match status" value="1"/>
</dbReference>
<organism evidence="9 10">
    <name type="scientific">Paenibacillus spiritus</name>
    <dbReference type="NCBI Taxonomy" id="2496557"/>
    <lineage>
        <taxon>Bacteria</taxon>
        <taxon>Bacillati</taxon>
        <taxon>Bacillota</taxon>
        <taxon>Bacilli</taxon>
        <taxon>Bacillales</taxon>
        <taxon>Paenibacillaceae</taxon>
        <taxon>Paenibacillus</taxon>
    </lineage>
</organism>
<comment type="similarity">
    <text evidence="1">Belongs to the thioredoxin family. DsbA subfamily.</text>
</comment>
<reference evidence="9 10" key="1">
    <citation type="submission" date="2019-09" db="EMBL/GenBank/DDBJ databases">
        <title>Bacillus ochoae sp. nov., Paenibacillus whitsoniae sp. nov., Paenibacillus spiritus sp. nov. Isolated from the Mars Exploration Rover during spacecraft assembly.</title>
        <authorList>
            <person name="Seuylemezian A."/>
            <person name="Vaishampayan P."/>
        </authorList>
    </citation>
    <scope>NUCLEOTIDE SEQUENCE [LARGE SCALE GENOMIC DNA]</scope>
    <source>
        <strain evidence="9 10">MER_111</strain>
    </source>
</reference>
<feature type="compositionally biased region" description="Basic and acidic residues" evidence="6">
    <location>
        <begin position="14"/>
        <end position="24"/>
    </location>
</feature>
<feature type="compositionally biased region" description="Low complexity" evidence="6">
    <location>
        <begin position="1"/>
        <end position="12"/>
    </location>
</feature>
<proteinExistence type="inferred from homology"/>
<dbReference type="Proteomes" id="UP000367750">
    <property type="component" value="Unassembled WGS sequence"/>
</dbReference>
<protein>
    <submittedName>
        <fullName evidence="9">DsbA family protein</fullName>
    </submittedName>
</protein>
<evidence type="ECO:0000256" key="2">
    <source>
        <dbReference type="ARBA" id="ARBA00022729"/>
    </source>
</evidence>
<dbReference type="EMBL" id="VYKK01000005">
    <property type="protein sequence ID" value="KAA9006586.1"/>
    <property type="molecule type" value="Genomic_DNA"/>
</dbReference>
<keyword evidence="4" id="KW-1015">Disulfide bond</keyword>
<keyword evidence="2" id="KW-0732">Signal</keyword>
<dbReference type="InterPro" id="IPR012336">
    <property type="entry name" value="Thioredoxin-like_fold"/>
</dbReference>
<keyword evidence="3" id="KW-0560">Oxidoreductase</keyword>
<feature type="transmembrane region" description="Helical" evidence="7">
    <location>
        <begin position="32"/>
        <end position="51"/>
    </location>
</feature>
<evidence type="ECO:0000256" key="7">
    <source>
        <dbReference type="SAM" id="Phobius"/>
    </source>
</evidence>
<keyword evidence="5" id="KW-0676">Redox-active center</keyword>
<keyword evidence="7" id="KW-0472">Membrane</keyword>
<comment type="caution">
    <text evidence="9">The sequence shown here is derived from an EMBL/GenBank/DDBJ whole genome shotgun (WGS) entry which is preliminary data.</text>
</comment>
<evidence type="ECO:0000256" key="4">
    <source>
        <dbReference type="ARBA" id="ARBA00023157"/>
    </source>
</evidence>
<sequence length="239" mass="26741">MNKQSSKTAAKAASKKEQRRAEQERAKRRNRIMLIFTAVVVIAVIAALALWSKQDPEFNYSELPRLGQADAPVKLVEFGDFKCPACADFTNTVKPKIVQDAIDTGKAAFYFVNMSFVGPDSETASLAALSVYHQNPDAFWKFYDAVYASQGDEQTEWATKDYLVSLAQKEKLEIDYDRLAKDIENATYRKELERDNKTAEKFNVTNTPSLFINGVKTKDPFNYSAVAAEIDKAAAKANP</sequence>
<feature type="domain" description="Thioredoxin-like fold" evidence="8">
    <location>
        <begin position="65"/>
        <end position="232"/>
    </location>
</feature>
<dbReference type="GO" id="GO:0016491">
    <property type="term" value="F:oxidoreductase activity"/>
    <property type="evidence" value="ECO:0007669"/>
    <property type="project" value="UniProtKB-KW"/>
</dbReference>
<evidence type="ECO:0000256" key="6">
    <source>
        <dbReference type="SAM" id="MobiDB-lite"/>
    </source>
</evidence>
<evidence type="ECO:0000313" key="9">
    <source>
        <dbReference type="EMBL" id="KAA9006586.1"/>
    </source>
</evidence>
<dbReference type="PANTHER" id="PTHR13887:SF14">
    <property type="entry name" value="DISULFIDE BOND FORMATION PROTEIN D"/>
    <property type="match status" value="1"/>
</dbReference>
<dbReference type="SUPFAM" id="SSF52833">
    <property type="entry name" value="Thioredoxin-like"/>
    <property type="match status" value="1"/>
</dbReference>
<dbReference type="RefSeq" id="WP_150457416.1">
    <property type="nucleotide sequence ID" value="NZ_VYKK01000005.1"/>
</dbReference>
<evidence type="ECO:0000256" key="1">
    <source>
        <dbReference type="ARBA" id="ARBA00005791"/>
    </source>
</evidence>
<accession>A0A5J5GEC0</accession>
<dbReference type="Pfam" id="PF13462">
    <property type="entry name" value="Thioredoxin_4"/>
    <property type="match status" value="1"/>
</dbReference>
<dbReference type="InterPro" id="IPR036249">
    <property type="entry name" value="Thioredoxin-like_sf"/>
</dbReference>
<keyword evidence="10" id="KW-1185">Reference proteome</keyword>
<name>A0A5J5GEC0_9BACL</name>
<dbReference type="OrthoDB" id="117402at2"/>
<keyword evidence="7" id="KW-1133">Transmembrane helix</keyword>
<feature type="region of interest" description="Disordered" evidence="6">
    <location>
        <begin position="1"/>
        <end position="24"/>
    </location>
</feature>
<gene>
    <name evidence="9" type="ORF">F4V43_06490</name>
</gene>
<evidence type="ECO:0000259" key="8">
    <source>
        <dbReference type="Pfam" id="PF13462"/>
    </source>
</evidence>
<evidence type="ECO:0000256" key="3">
    <source>
        <dbReference type="ARBA" id="ARBA00023002"/>
    </source>
</evidence>
<evidence type="ECO:0000313" key="10">
    <source>
        <dbReference type="Proteomes" id="UP000367750"/>
    </source>
</evidence>
<dbReference type="AlphaFoldDB" id="A0A5J5GEC0"/>
<dbReference type="PANTHER" id="PTHR13887">
    <property type="entry name" value="GLUTATHIONE S-TRANSFERASE KAPPA"/>
    <property type="match status" value="1"/>
</dbReference>
<evidence type="ECO:0000256" key="5">
    <source>
        <dbReference type="ARBA" id="ARBA00023284"/>
    </source>
</evidence>
<keyword evidence="7" id="KW-0812">Transmembrane</keyword>